<sequence length="85" mass="9787">MAEYTIILSKKAEKQLDKLNDTIVLPILNSISELAINPRPVGYKKLKGRKGCRIRVGDYRVIYEIIDKEMIVEVIALGHRKDIYD</sequence>
<dbReference type="Gene3D" id="3.30.2310.20">
    <property type="entry name" value="RelE-like"/>
    <property type="match status" value="1"/>
</dbReference>
<organism evidence="3 4">
    <name type="scientific">Moheibacter sediminis</name>
    <dbReference type="NCBI Taxonomy" id="1434700"/>
    <lineage>
        <taxon>Bacteria</taxon>
        <taxon>Pseudomonadati</taxon>
        <taxon>Bacteroidota</taxon>
        <taxon>Flavobacteriia</taxon>
        <taxon>Flavobacteriales</taxon>
        <taxon>Weeksellaceae</taxon>
        <taxon>Moheibacter</taxon>
    </lineage>
</organism>
<dbReference type="SUPFAM" id="SSF143011">
    <property type="entry name" value="RelE-like"/>
    <property type="match status" value="1"/>
</dbReference>
<dbReference type="AlphaFoldDB" id="A0A1W1YBV7"/>
<evidence type="ECO:0000313" key="4">
    <source>
        <dbReference type="Proteomes" id="UP000192393"/>
    </source>
</evidence>
<keyword evidence="2" id="KW-1277">Toxin-antitoxin system</keyword>
<proteinExistence type="inferred from homology"/>
<protein>
    <submittedName>
        <fullName evidence="3">mRNA interferase RelE/StbE</fullName>
    </submittedName>
</protein>
<dbReference type="OrthoDB" id="9805098at2"/>
<keyword evidence="4" id="KW-1185">Reference proteome</keyword>
<reference evidence="4" key="1">
    <citation type="submission" date="2017-04" db="EMBL/GenBank/DDBJ databases">
        <authorList>
            <person name="Varghese N."/>
            <person name="Submissions S."/>
        </authorList>
    </citation>
    <scope>NUCLEOTIDE SEQUENCE [LARGE SCALE GENOMIC DNA]</scope>
    <source>
        <strain evidence="4">CGMCC 1.12708</strain>
    </source>
</reference>
<dbReference type="InterPro" id="IPR007712">
    <property type="entry name" value="RelE/ParE_toxin"/>
</dbReference>
<dbReference type="Proteomes" id="UP000192393">
    <property type="component" value="Unassembled WGS sequence"/>
</dbReference>
<dbReference type="PANTHER" id="PTHR35601">
    <property type="entry name" value="TOXIN RELE"/>
    <property type="match status" value="1"/>
</dbReference>
<dbReference type="PANTHER" id="PTHR35601:SF1">
    <property type="entry name" value="TOXIN RELE"/>
    <property type="match status" value="1"/>
</dbReference>
<comment type="similarity">
    <text evidence="1">Belongs to the RelE toxin family.</text>
</comment>
<evidence type="ECO:0000313" key="3">
    <source>
        <dbReference type="EMBL" id="SMC33218.1"/>
    </source>
</evidence>
<gene>
    <name evidence="3" type="ORF">SAMN06296427_101193</name>
</gene>
<dbReference type="InterPro" id="IPR035093">
    <property type="entry name" value="RelE/ParE_toxin_dom_sf"/>
</dbReference>
<dbReference type="Pfam" id="PF05016">
    <property type="entry name" value="ParE_toxin"/>
    <property type="match status" value="1"/>
</dbReference>
<dbReference type="RefSeq" id="WP_084015407.1">
    <property type="nucleotide sequence ID" value="NZ_FWXS01000001.1"/>
</dbReference>
<evidence type="ECO:0000256" key="2">
    <source>
        <dbReference type="ARBA" id="ARBA00022649"/>
    </source>
</evidence>
<accession>A0A1W1YBV7</accession>
<dbReference type="STRING" id="1434700.SAMN06296427_101193"/>
<evidence type="ECO:0000256" key="1">
    <source>
        <dbReference type="ARBA" id="ARBA00006226"/>
    </source>
</evidence>
<dbReference type="EMBL" id="FWXS01000001">
    <property type="protein sequence ID" value="SMC33218.1"/>
    <property type="molecule type" value="Genomic_DNA"/>
</dbReference>
<name>A0A1W1YBV7_9FLAO</name>